<comment type="caution">
    <text evidence="2">The sequence shown here is derived from an EMBL/GenBank/DDBJ whole genome shotgun (WGS) entry which is preliminary data.</text>
</comment>
<proteinExistence type="predicted"/>
<organism evidence="2 3">
    <name type="scientific">Acrocarpospora macrocephala</name>
    <dbReference type="NCBI Taxonomy" id="150177"/>
    <lineage>
        <taxon>Bacteria</taxon>
        <taxon>Bacillati</taxon>
        <taxon>Actinomycetota</taxon>
        <taxon>Actinomycetes</taxon>
        <taxon>Streptosporangiales</taxon>
        <taxon>Streptosporangiaceae</taxon>
        <taxon>Acrocarpospora</taxon>
    </lineage>
</organism>
<reference evidence="2 3" key="1">
    <citation type="submission" date="2019-10" db="EMBL/GenBank/DDBJ databases">
        <title>Whole genome shotgun sequence of Acrocarpospora macrocephala NBRC 16266.</title>
        <authorList>
            <person name="Ichikawa N."/>
            <person name="Kimura A."/>
            <person name="Kitahashi Y."/>
            <person name="Komaki H."/>
            <person name="Oguchi A."/>
        </authorList>
    </citation>
    <scope>NUCLEOTIDE SEQUENCE [LARGE SCALE GENOMIC DNA]</scope>
    <source>
        <strain evidence="2 3">NBRC 16266</strain>
    </source>
</reference>
<gene>
    <name evidence="2" type="ORF">Amac_038130</name>
</gene>
<feature type="region of interest" description="Disordered" evidence="1">
    <location>
        <begin position="57"/>
        <end position="77"/>
    </location>
</feature>
<evidence type="ECO:0000313" key="2">
    <source>
        <dbReference type="EMBL" id="GES10216.1"/>
    </source>
</evidence>
<evidence type="ECO:0000256" key="1">
    <source>
        <dbReference type="SAM" id="MobiDB-lite"/>
    </source>
</evidence>
<feature type="compositionally biased region" description="Basic and acidic residues" evidence="1">
    <location>
        <begin position="57"/>
        <end position="67"/>
    </location>
</feature>
<name>A0A5M3WNN5_9ACTN</name>
<evidence type="ECO:0000313" key="3">
    <source>
        <dbReference type="Proteomes" id="UP000331127"/>
    </source>
</evidence>
<accession>A0A5M3WNN5</accession>
<dbReference type="EMBL" id="BLAE01000020">
    <property type="protein sequence ID" value="GES10216.1"/>
    <property type="molecule type" value="Genomic_DNA"/>
</dbReference>
<protein>
    <submittedName>
        <fullName evidence="2">Uncharacterized protein</fullName>
    </submittedName>
</protein>
<keyword evidence="3" id="KW-1185">Reference proteome</keyword>
<sequence length="77" mass="7933">MALAGGVGVSETTPSRLSVPHTKHRLVVSISVLSLRPSCPAAVATALDLAEDISAAHDKPLSNRRSELTSANTKGNT</sequence>
<dbReference type="Proteomes" id="UP000331127">
    <property type="component" value="Unassembled WGS sequence"/>
</dbReference>
<feature type="compositionally biased region" description="Polar residues" evidence="1">
    <location>
        <begin position="68"/>
        <end position="77"/>
    </location>
</feature>
<dbReference type="AlphaFoldDB" id="A0A5M3WNN5"/>